<accession>X1TGP0</accession>
<comment type="caution">
    <text evidence="1">The sequence shown here is derived from an EMBL/GenBank/DDBJ whole genome shotgun (WGS) entry which is preliminary data.</text>
</comment>
<evidence type="ECO:0000313" key="1">
    <source>
        <dbReference type="EMBL" id="GAI79209.1"/>
    </source>
</evidence>
<proteinExistence type="predicted"/>
<gene>
    <name evidence="1" type="ORF">S12H4_11836</name>
</gene>
<reference evidence="1" key="1">
    <citation type="journal article" date="2014" name="Front. Microbiol.">
        <title>High frequency of phylogenetically diverse reductive dehalogenase-homologous genes in deep subseafloor sedimentary metagenomes.</title>
        <authorList>
            <person name="Kawai M."/>
            <person name="Futagami T."/>
            <person name="Toyoda A."/>
            <person name="Takaki Y."/>
            <person name="Nishi S."/>
            <person name="Hori S."/>
            <person name="Arai W."/>
            <person name="Tsubouchi T."/>
            <person name="Morono Y."/>
            <person name="Uchiyama I."/>
            <person name="Ito T."/>
            <person name="Fujiyama A."/>
            <person name="Inagaki F."/>
            <person name="Takami H."/>
        </authorList>
    </citation>
    <scope>NUCLEOTIDE SEQUENCE</scope>
    <source>
        <strain evidence="1">Expedition CK06-06</strain>
    </source>
</reference>
<feature type="non-terminal residue" evidence="1">
    <location>
        <position position="1"/>
    </location>
</feature>
<dbReference type="EMBL" id="BARW01005426">
    <property type="protein sequence ID" value="GAI79209.1"/>
    <property type="molecule type" value="Genomic_DNA"/>
</dbReference>
<sequence>IECKGLGKGKSQTQRSNFDRAVASVMSYFDTPLTRLGLALANDYLWVYNFSKRLPQALREATNLWMFLLEDGTIYPYEPTEELPFPGAV</sequence>
<dbReference type="AlphaFoldDB" id="X1TGP0"/>
<name>X1TGP0_9ZZZZ</name>
<protein>
    <submittedName>
        <fullName evidence="1">Uncharacterized protein</fullName>
    </submittedName>
</protein>
<organism evidence="1">
    <name type="scientific">marine sediment metagenome</name>
    <dbReference type="NCBI Taxonomy" id="412755"/>
    <lineage>
        <taxon>unclassified sequences</taxon>
        <taxon>metagenomes</taxon>
        <taxon>ecological metagenomes</taxon>
    </lineage>
</organism>